<dbReference type="Gene3D" id="3.40.630.30">
    <property type="match status" value="1"/>
</dbReference>
<dbReference type="InterPro" id="IPR052523">
    <property type="entry name" value="Trichothecene_AcTrans"/>
</dbReference>
<name>A0A6A6XKD7_9PLEO</name>
<dbReference type="OrthoDB" id="410198at2759"/>
<keyword evidence="3" id="KW-1185">Reference proteome</keyword>
<proteinExistence type="predicted"/>
<dbReference type="EMBL" id="MU001841">
    <property type="protein sequence ID" value="KAF2796037.1"/>
    <property type="molecule type" value="Genomic_DNA"/>
</dbReference>
<dbReference type="PANTHER" id="PTHR42791:SF5">
    <property type="entry name" value="HYPOTHETICAL ACETYLTRANSFERASE (EUROFUNG)"/>
    <property type="match status" value="1"/>
</dbReference>
<dbReference type="GO" id="GO:0016747">
    <property type="term" value="F:acyltransferase activity, transferring groups other than amino-acyl groups"/>
    <property type="evidence" value="ECO:0007669"/>
    <property type="project" value="InterPro"/>
</dbReference>
<dbReference type="InterPro" id="IPR016181">
    <property type="entry name" value="Acyl_CoA_acyltransferase"/>
</dbReference>
<accession>A0A6A6XKD7</accession>
<dbReference type="InterPro" id="IPR000182">
    <property type="entry name" value="GNAT_dom"/>
</dbReference>
<dbReference type="SUPFAM" id="SSF55729">
    <property type="entry name" value="Acyl-CoA N-acyltransferases (Nat)"/>
    <property type="match status" value="1"/>
</dbReference>
<dbReference type="AlphaFoldDB" id="A0A6A6XKD7"/>
<organism evidence="2 3">
    <name type="scientific">Melanomma pulvis-pyrius CBS 109.77</name>
    <dbReference type="NCBI Taxonomy" id="1314802"/>
    <lineage>
        <taxon>Eukaryota</taxon>
        <taxon>Fungi</taxon>
        <taxon>Dikarya</taxon>
        <taxon>Ascomycota</taxon>
        <taxon>Pezizomycotina</taxon>
        <taxon>Dothideomycetes</taxon>
        <taxon>Pleosporomycetidae</taxon>
        <taxon>Pleosporales</taxon>
        <taxon>Melanommataceae</taxon>
        <taxon>Melanomma</taxon>
    </lineage>
</organism>
<dbReference type="PROSITE" id="PS51186">
    <property type="entry name" value="GNAT"/>
    <property type="match status" value="1"/>
</dbReference>
<feature type="domain" description="N-acetyltransferase" evidence="1">
    <location>
        <begin position="74"/>
        <end position="218"/>
    </location>
</feature>
<reference evidence="2" key="1">
    <citation type="journal article" date="2020" name="Stud. Mycol.">
        <title>101 Dothideomycetes genomes: a test case for predicting lifestyles and emergence of pathogens.</title>
        <authorList>
            <person name="Haridas S."/>
            <person name="Albert R."/>
            <person name="Binder M."/>
            <person name="Bloem J."/>
            <person name="Labutti K."/>
            <person name="Salamov A."/>
            <person name="Andreopoulos B."/>
            <person name="Baker S."/>
            <person name="Barry K."/>
            <person name="Bills G."/>
            <person name="Bluhm B."/>
            <person name="Cannon C."/>
            <person name="Castanera R."/>
            <person name="Culley D."/>
            <person name="Daum C."/>
            <person name="Ezra D."/>
            <person name="Gonzalez J."/>
            <person name="Henrissat B."/>
            <person name="Kuo A."/>
            <person name="Liang C."/>
            <person name="Lipzen A."/>
            <person name="Lutzoni F."/>
            <person name="Magnuson J."/>
            <person name="Mondo S."/>
            <person name="Nolan M."/>
            <person name="Ohm R."/>
            <person name="Pangilinan J."/>
            <person name="Park H.-J."/>
            <person name="Ramirez L."/>
            <person name="Alfaro M."/>
            <person name="Sun H."/>
            <person name="Tritt A."/>
            <person name="Yoshinaga Y."/>
            <person name="Zwiers L.-H."/>
            <person name="Turgeon B."/>
            <person name="Goodwin S."/>
            <person name="Spatafora J."/>
            <person name="Crous P."/>
            <person name="Grigoriev I."/>
        </authorList>
    </citation>
    <scope>NUCLEOTIDE SEQUENCE</scope>
    <source>
        <strain evidence="2">CBS 109.77</strain>
    </source>
</reference>
<evidence type="ECO:0000259" key="1">
    <source>
        <dbReference type="PROSITE" id="PS51186"/>
    </source>
</evidence>
<protein>
    <submittedName>
        <fullName evidence="2">GNAT acetyltransferase-like protein</fullName>
    </submittedName>
</protein>
<dbReference type="PANTHER" id="PTHR42791">
    <property type="entry name" value="GNAT FAMILY ACETYLTRANSFERASE"/>
    <property type="match status" value="1"/>
</dbReference>
<evidence type="ECO:0000313" key="2">
    <source>
        <dbReference type="EMBL" id="KAF2796037.1"/>
    </source>
</evidence>
<gene>
    <name evidence="2" type="ORF">K505DRAFT_373495</name>
</gene>
<evidence type="ECO:0000313" key="3">
    <source>
        <dbReference type="Proteomes" id="UP000799757"/>
    </source>
</evidence>
<keyword evidence="2" id="KW-0808">Transferase</keyword>
<dbReference type="Proteomes" id="UP000799757">
    <property type="component" value="Unassembled WGS sequence"/>
</dbReference>
<sequence length="230" mass="26519">MSLQLLPADYSDMRELVEVIYAANSDPRDPFVDLCLPGLGAWSDATHDRGVEEVTKNYLAEWQVSNTQTWLKIVDTGTGKIVSASKWEIFDHNPYAEGLPHIKASWLPAGSRLREYTEWLINTRMSQAAARCQCPHVWLDICVTHPNSRHRGAASLSLQWGIEKADEMNVEAFIEATVDGAQLYERFGFVTKHIMNLRMEEVDADSEWRRLEEEYPLKYRWMERGKRSDQ</sequence>